<comment type="subunit">
    <text evidence="7">Homodimer.</text>
</comment>
<gene>
    <name evidence="7" type="primary">pyrE</name>
    <name evidence="9" type="ORF">BJ983_004220</name>
</gene>
<dbReference type="UniPathway" id="UPA00070">
    <property type="reaction ID" value="UER00119"/>
</dbReference>
<keyword evidence="6 7" id="KW-0665">Pyrimidine biosynthesis</keyword>
<comment type="pathway">
    <text evidence="1 7">Pyrimidine metabolism; UMP biosynthesis via de novo pathway; UMP from orotate: step 1/2.</text>
</comment>
<feature type="binding site" description="in other chain" evidence="7">
    <location>
        <position position="120"/>
    </location>
    <ligand>
        <name>5-phospho-alpha-D-ribose 1-diphosphate</name>
        <dbReference type="ChEBI" id="CHEBI:58017"/>
        <note>ligand shared between dimeric partners</note>
    </ligand>
</feature>
<accession>A0A7Y9DZ01</accession>
<dbReference type="GO" id="GO:0000287">
    <property type="term" value="F:magnesium ion binding"/>
    <property type="evidence" value="ECO:0007669"/>
    <property type="project" value="UniProtKB-UniRule"/>
</dbReference>
<dbReference type="EMBL" id="JACCBN010000001">
    <property type="protein sequence ID" value="NYD38118.1"/>
    <property type="molecule type" value="Genomic_DNA"/>
</dbReference>
<feature type="binding site" evidence="7">
    <location>
        <position position="177"/>
    </location>
    <ligand>
        <name>orotate</name>
        <dbReference type="ChEBI" id="CHEBI:30839"/>
    </ligand>
</feature>
<keyword evidence="3 7" id="KW-0328">Glycosyltransferase</keyword>
<evidence type="ECO:0000313" key="9">
    <source>
        <dbReference type="EMBL" id="NYD38118.1"/>
    </source>
</evidence>
<feature type="binding site" evidence="7">
    <location>
        <position position="119"/>
    </location>
    <ligand>
        <name>5-phospho-alpha-D-ribose 1-diphosphate</name>
        <dbReference type="ChEBI" id="CHEBI:58017"/>
        <note>ligand shared between dimeric partners</note>
    </ligand>
</feature>
<feature type="binding site" evidence="7">
    <location>
        <position position="123"/>
    </location>
    <ligand>
        <name>5-phospho-alpha-D-ribose 1-diphosphate</name>
        <dbReference type="ChEBI" id="CHEBI:58017"/>
        <note>ligand shared between dimeric partners</note>
    </ligand>
</feature>
<feature type="binding site" description="in other chain" evidence="7">
    <location>
        <begin position="145"/>
        <end position="153"/>
    </location>
    <ligand>
        <name>5-phospho-alpha-D-ribose 1-diphosphate</name>
        <dbReference type="ChEBI" id="CHEBI:58017"/>
        <note>ligand shared between dimeric partners</note>
    </ligand>
</feature>
<evidence type="ECO:0000256" key="5">
    <source>
        <dbReference type="ARBA" id="ARBA00022842"/>
    </source>
</evidence>
<dbReference type="Gene3D" id="3.40.50.2020">
    <property type="match status" value="1"/>
</dbReference>
<dbReference type="GO" id="GO:0019856">
    <property type="term" value="P:pyrimidine nucleobase biosynthetic process"/>
    <property type="evidence" value="ECO:0007669"/>
    <property type="project" value="TreeGrafter"/>
</dbReference>
<feature type="binding site" evidence="7">
    <location>
        <position position="149"/>
    </location>
    <ligand>
        <name>orotate</name>
        <dbReference type="ChEBI" id="CHEBI:30839"/>
    </ligand>
</feature>
<organism evidence="9 10">
    <name type="scientific">Actinomycetospora corticicola</name>
    <dbReference type="NCBI Taxonomy" id="663602"/>
    <lineage>
        <taxon>Bacteria</taxon>
        <taxon>Bacillati</taxon>
        <taxon>Actinomycetota</taxon>
        <taxon>Actinomycetes</taxon>
        <taxon>Pseudonocardiales</taxon>
        <taxon>Pseudonocardiaceae</taxon>
        <taxon>Actinomycetospora</taxon>
    </lineage>
</organism>
<keyword evidence="5 7" id="KW-0460">Magnesium</keyword>
<dbReference type="AlphaFoldDB" id="A0A7Y9DZ01"/>
<dbReference type="Proteomes" id="UP000535890">
    <property type="component" value="Unassembled WGS sequence"/>
</dbReference>
<comment type="cofactor">
    <cofactor evidence="7">
        <name>Mg(2+)</name>
        <dbReference type="ChEBI" id="CHEBI:18420"/>
    </cofactor>
</comment>
<keyword evidence="10" id="KW-1185">Reference proteome</keyword>
<dbReference type="PANTHER" id="PTHR19278">
    <property type="entry name" value="OROTATE PHOSPHORIBOSYLTRANSFERASE"/>
    <property type="match status" value="1"/>
</dbReference>
<proteinExistence type="inferred from homology"/>
<protein>
    <recommendedName>
        <fullName evidence="2 7">Orotate phosphoribosyltransferase</fullName>
        <shortName evidence="7">OPRT</shortName>
        <shortName evidence="7">OPRTase</shortName>
        <ecNumber evidence="2 7">2.4.2.10</ecNumber>
    </recommendedName>
</protein>
<dbReference type="CDD" id="cd06223">
    <property type="entry name" value="PRTases_typeI"/>
    <property type="match status" value="1"/>
</dbReference>
<evidence type="ECO:0000256" key="3">
    <source>
        <dbReference type="ARBA" id="ARBA00022676"/>
    </source>
</evidence>
<dbReference type="GO" id="GO:0004588">
    <property type="term" value="F:orotate phosphoribosyltransferase activity"/>
    <property type="evidence" value="ECO:0007669"/>
    <property type="project" value="UniProtKB-UniRule"/>
</dbReference>
<reference evidence="9 10" key="1">
    <citation type="submission" date="2020-07" db="EMBL/GenBank/DDBJ databases">
        <title>Sequencing the genomes of 1000 actinobacteria strains.</title>
        <authorList>
            <person name="Klenk H.-P."/>
        </authorList>
    </citation>
    <scope>NUCLEOTIDE SEQUENCE [LARGE SCALE GENOMIC DNA]</scope>
    <source>
        <strain evidence="9 10">DSM 45772</strain>
    </source>
</reference>
<evidence type="ECO:0000256" key="7">
    <source>
        <dbReference type="HAMAP-Rule" id="MF_01208"/>
    </source>
</evidence>
<evidence type="ECO:0000313" key="10">
    <source>
        <dbReference type="Proteomes" id="UP000535890"/>
    </source>
</evidence>
<dbReference type="InterPro" id="IPR023031">
    <property type="entry name" value="OPRT"/>
</dbReference>
<feature type="domain" description="Phosphoribosyltransferase" evidence="8">
    <location>
        <begin position="132"/>
        <end position="182"/>
    </location>
</feature>
<comment type="function">
    <text evidence="7">Catalyzes the transfer of a ribosyl phosphate group from 5-phosphoribose 1-diphosphate to orotate, leading to the formation of orotidine monophosphate (OMP).</text>
</comment>
<evidence type="ECO:0000256" key="6">
    <source>
        <dbReference type="ARBA" id="ARBA00022975"/>
    </source>
</evidence>
<comment type="caution">
    <text evidence="9">The sequence shown here is derived from an EMBL/GenBank/DDBJ whole genome shotgun (WGS) entry which is preliminary data.</text>
</comment>
<dbReference type="SUPFAM" id="SSF53271">
    <property type="entry name" value="PRTase-like"/>
    <property type="match status" value="1"/>
</dbReference>
<dbReference type="InterPro" id="IPR029057">
    <property type="entry name" value="PRTase-like"/>
</dbReference>
<name>A0A7Y9DZ01_9PSEU</name>
<evidence type="ECO:0000259" key="8">
    <source>
        <dbReference type="Pfam" id="PF00156"/>
    </source>
</evidence>
<dbReference type="InterPro" id="IPR004467">
    <property type="entry name" value="Or_phspho_trans_dom"/>
</dbReference>
<comment type="caution">
    <text evidence="7">Lacks conserved residue(s) required for the propagation of feature annotation.</text>
</comment>
<dbReference type="NCBIfam" id="TIGR00336">
    <property type="entry name" value="pyrE"/>
    <property type="match status" value="1"/>
</dbReference>
<evidence type="ECO:0000256" key="4">
    <source>
        <dbReference type="ARBA" id="ARBA00022679"/>
    </source>
</evidence>
<keyword evidence="4 7" id="KW-0808">Transferase</keyword>
<evidence type="ECO:0000256" key="1">
    <source>
        <dbReference type="ARBA" id="ARBA00004889"/>
    </source>
</evidence>
<dbReference type="Pfam" id="PF00156">
    <property type="entry name" value="Pribosyltran"/>
    <property type="match status" value="1"/>
</dbReference>
<comment type="similarity">
    <text evidence="7">Belongs to the purine/pyrimidine phosphoribosyltransferase family. PyrE subfamily.</text>
</comment>
<dbReference type="EC" id="2.4.2.10" evidence="2 7"/>
<comment type="catalytic activity">
    <reaction evidence="7">
        <text>orotidine 5'-phosphate + diphosphate = orotate + 5-phospho-alpha-D-ribose 1-diphosphate</text>
        <dbReference type="Rhea" id="RHEA:10380"/>
        <dbReference type="ChEBI" id="CHEBI:30839"/>
        <dbReference type="ChEBI" id="CHEBI:33019"/>
        <dbReference type="ChEBI" id="CHEBI:57538"/>
        <dbReference type="ChEBI" id="CHEBI:58017"/>
        <dbReference type="EC" id="2.4.2.10"/>
    </reaction>
</comment>
<dbReference type="FunFam" id="3.40.50.2020:FF:000029">
    <property type="entry name" value="Orotate phosphoribosyltransferase"/>
    <property type="match status" value="1"/>
</dbReference>
<dbReference type="PANTHER" id="PTHR19278:SF9">
    <property type="entry name" value="URIDINE 5'-MONOPHOSPHATE SYNTHASE"/>
    <property type="match status" value="1"/>
</dbReference>
<dbReference type="RefSeq" id="WP_246325626.1">
    <property type="nucleotide sequence ID" value="NZ_BAABHP010000020.1"/>
</dbReference>
<dbReference type="HAMAP" id="MF_01208">
    <property type="entry name" value="PyrE"/>
    <property type="match status" value="1"/>
</dbReference>
<evidence type="ECO:0000256" key="2">
    <source>
        <dbReference type="ARBA" id="ARBA00011971"/>
    </source>
</evidence>
<feature type="binding site" evidence="7">
    <location>
        <position position="125"/>
    </location>
    <ligand>
        <name>5-phospho-alpha-D-ribose 1-diphosphate</name>
        <dbReference type="ChEBI" id="CHEBI:58017"/>
        <note>ligand shared between dimeric partners</note>
    </ligand>
</feature>
<sequence>MPTPHAPLPGAPAERAVAAVGGGPDVDRPARDRLAALARELAVVHGRVTLSSGREADYYVDMRRISLHHEAAPLIGRLLREMTADWAYDAAGGLTMGADPVGAAIMHAPGRPIDAFVVRKEAKGHGMQRRVEGPDVAGRRVLVVEDTSTTGGSPVTALDALREAGAEVVGVATIVDRATGAAAVIEERGVPYRALLGLADLGLG</sequence>
<dbReference type="GO" id="GO:0044205">
    <property type="term" value="P:'de novo' UMP biosynthetic process"/>
    <property type="evidence" value="ECO:0007669"/>
    <property type="project" value="UniProtKB-UniRule"/>
</dbReference>
<dbReference type="InterPro" id="IPR000836">
    <property type="entry name" value="PRTase_dom"/>
</dbReference>